<keyword evidence="2" id="KW-1185">Reference proteome</keyword>
<dbReference type="InterPro" id="IPR025622">
    <property type="entry name" value="YqzE"/>
</dbReference>
<evidence type="ECO:0000313" key="2">
    <source>
        <dbReference type="Proteomes" id="UP000295418"/>
    </source>
</evidence>
<dbReference type="OrthoDB" id="2691835at2"/>
<name>A0A4R4E3P1_9BACL</name>
<evidence type="ECO:0000313" key="1">
    <source>
        <dbReference type="EMBL" id="TCZ70951.1"/>
    </source>
</evidence>
<comment type="caution">
    <text evidence="1">The sequence shown here is derived from an EMBL/GenBank/DDBJ whole genome shotgun (WGS) entry which is preliminary data.</text>
</comment>
<reference evidence="1 2" key="1">
    <citation type="submission" date="2019-03" db="EMBL/GenBank/DDBJ databases">
        <authorList>
            <person name="Kim M.K.M."/>
        </authorList>
    </citation>
    <scope>NUCLEOTIDE SEQUENCE [LARGE SCALE GENOMIC DNA]</scope>
    <source>
        <strain evidence="1 2">18JY21-1</strain>
    </source>
</reference>
<accession>A0A4R4E3P1</accession>
<sequence length="59" mass="6971">MGKSDDLVKYISKEVATYIKTPKEERESQKTPKVKNESWSTRWFGMLPMVLGIWLRPKK</sequence>
<proteinExistence type="predicted"/>
<gene>
    <name evidence="1" type="ORF">E0485_22955</name>
</gene>
<dbReference type="RefSeq" id="WP_132420387.1">
    <property type="nucleotide sequence ID" value="NZ_SKFG01000043.1"/>
</dbReference>
<dbReference type="Proteomes" id="UP000295418">
    <property type="component" value="Unassembled WGS sequence"/>
</dbReference>
<organism evidence="1 2">
    <name type="scientific">Paenibacillus albiflavus</name>
    <dbReference type="NCBI Taxonomy" id="2545760"/>
    <lineage>
        <taxon>Bacteria</taxon>
        <taxon>Bacillati</taxon>
        <taxon>Bacillota</taxon>
        <taxon>Bacilli</taxon>
        <taxon>Bacillales</taxon>
        <taxon>Paenibacillaceae</taxon>
        <taxon>Paenibacillus</taxon>
    </lineage>
</organism>
<dbReference type="EMBL" id="SKFG01000043">
    <property type="protein sequence ID" value="TCZ70951.1"/>
    <property type="molecule type" value="Genomic_DNA"/>
</dbReference>
<dbReference type="AlphaFoldDB" id="A0A4R4E3P1"/>
<protein>
    <submittedName>
        <fullName evidence="1">YqzE family protein</fullName>
    </submittedName>
</protein>
<dbReference type="Pfam" id="PF14038">
    <property type="entry name" value="YqzE"/>
    <property type="match status" value="1"/>
</dbReference>